<comment type="caution">
    <text evidence="2">The sequence shown here is derived from an EMBL/GenBank/DDBJ whole genome shotgun (WGS) entry which is preliminary data.</text>
</comment>
<dbReference type="AlphaFoldDB" id="A0AA40IBL2"/>
<reference evidence="2" key="1">
    <citation type="submission" date="2023-06" db="EMBL/GenBank/DDBJ databases">
        <title>Reference genome for the Northern bat (Eptesicus nilssonii), a most northern bat species.</title>
        <authorList>
            <person name="Laine V.N."/>
            <person name="Pulliainen A.T."/>
            <person name="Lilley T.M."/>
        </authorList>
    </citation>
    <scope>NUCLEOTIDE SEQUENCE</scope>
    <source>
        <strain evidence="2">BLF_Eptnil</strain>
        <tissue evidence="2">Kidney</tissue>
    </source>
</reference>
<dbReference type="Pfam" id="PF17490">
    <property type="entry name" value="Tnp_22_dsRBD"/>
    <property type="match status" value="1"/>
</dbReference>
<dbReference type="InterPro" id="IPR042566">
    <property type="entry name" value="L1_C"/>
</dbReference>
<dbReference type="Proteomes" id="UP001177744">
    <property type="component" value="Unassembled WGS sequence"/>
</dbReference>
<dbReference type="Gene3D" id="3.30.250.20">
    <property type="entry name" value="L1 transposable element, C-terminal domain"/>
    <property type="match status" value="1"/>
</dbReference>
<feature type="domain" description="L1 transposable element dsRBD-like" evidence="1">
    <location>
        <begin position="1"/>
        <end position="61"/>
    </location>
</feature>
<sequence>MQARREWQEIFKVMNSKNLQPRLVYPAKLIFRIEGQIKSFTDKKKLREFITTKPGLYEMLKLMGSTIETDRPAPHTGLSSATEI</sequence>
<evidence type="ECO:0000313" key="2">
    <source>
        <dbReference type="EMBL" id="KAK1346570.1"/>
    </source>
</evidence>
<name>A0AA40IBL2_CNENI</name>
<dbReference type="PANTHER" id="PTHR11505">
    <property type="entry name" value="L1 TRANSPOSABLE ELEMENT-RELATED"/>
    <property type="match status" value="1"/>
</dbReference>
<dbReference type="InterPro" id="IPR004244">
    <property type="entry name" value="Transposase_22"/>
</dbReference>
<evidence type="ECO:0000259" key="1">
    <source>
        <dbReference type="Pfam" id="PF17490"/>
    </source>
</evidence>
<dbReference type="InterPro" id="IPR035300">
    <property type="entry name" value="L1_dsRBD"/>
</dbReference>
<evidence type="ECO:0000313" key="3">
    <source>
        <dbReference type="Proteomes" id="UP001177744"/>
    </source>
</evidence>
<protein>
    <recommendedName>
        <fullName evidence="1">L1 transposable element dsRBD-like domain-containing protein</fullName>
    </recommendedName>
</protein>
<proteinExistence type="predicted"/>
<gene>
    <name evidence="2" type="ORF">QTO34_000427</name>
</gene>
<accession>A0AA40IBL2</accession>
<keyword evidence="3" id="KW-1185">Reference proteome</keyword>
<dbReference type="EMBL" id="JAULJE010000001">
    <property type="protein sequence ID" value="KAK1346570.1"/>
    <property type="molecule type" value="Genomic_DNA"/>
</dbReference>
<organism evidence="2 3">
    <name type="scientific">Cnephaeus nilssonii</name>
    <name type="common">Northern bat</name>
    <name type="synonym">Eptesicus nilssonii</name>
    <dbReference type="NCBI Taxonomy" id="3371016"/>
    <lineage>
        <taxon>Eukaryota</taxon>
        <taxon>Metazoa</taxon>
        <taxon>Chordata</taxon>
        <taxon>Craniata</taxon>
        <taxon>Vertebrata</taxon>
        <taxon>Euteleostomi</taxon>
        <taxon>Mammalia</taxon>
        <taxon>Eutheria</taxon>
        <taxon>Laurasiatheria</taxon>
        <taxon>Chiroptera</taxon>
        <taxon>Yangochiroptera</taxon>
        <taxon>Vespertilionidae</taxon>
        <taxon>Cnephaeus</taxon>
    </lineage>
</organism>